<gene>
    <name evidence="7" type="ORF">BA062_18010</name>
</gene>
<dbReference type="GO" id="GO:0003677">
    <property type="term" value="F:DNA binding"/>
    <property type="evidence" value="ECO:0007669"/>
    <property type="project" value="UniProtKB-KW"/>
</dbReference>
<dbReference type="InterPro" id="IPR015421">
    <property type="entry name" value="PyrdxlP-dep_Trfase_major"/>
</dbReference>
<feature type="domain" description="HTH gntR-type" evidence="6">
    <location>
        <begin position="19"/>
        <end position="87"/>
    </location>
</feature>
<evidence type="ECO:0000259" key="6">
    <source>
        <dbReference type="PROSITE" id="PS50949"/>
    </source>
</evidence>
<dbReference type="Pfam" id="PF00392">
    <property type="entry name" value="GntR"/>
    <property type="match status" value="1"/>
</dbReference>
<evidence type="ECO:0000256" key="3">
    <source>
        <dbReference type="ARBA" id="ARBA00023015"/>
    </source>
</evidence>
<keyword evidence="5" id="KW-0804">Transcription</keyword>
<dbReference type="SMART" id="SM00345">
    <property type="entry name" value="HTH_GNTR"/>
    <property type="match status" value="1"/>
</dbReference>
<dbReference type="CDD" id="cd00609">
    <property type="entry name" value="AAT_like"/>
    <property type="match status" value="1"/>
</dbReference>
<dbReference type="Gene3D" id="1.10.10.10">
    <property type="entry name" value="Winged helix-like DNA-binding domain superfamily/Winged helix DNA-binding domain"/>
    <property type="match status" value="1"/>
</dbReference>
<dbReference type="PANTHER" id="PTHR46577">
    <property type="entry name" value="HTH-TYPE TRANSCRIPTIONAL REGULATORY PROTEIN GABR"/>
    <property type="match status" value="1"/>
</dbReference>
<dbReference type="SUPFAM" id="SSF46785">
    <property type="entry name" value="Winged helix' DNA-binding domain"/>
    <property type="match status" value="1"/>
</dbReference>
<dbReference type="GO" id="GO:0003700">
    <property type="term" value="F:DNA-binding transcription factor activity"/>
    <property type="evidence" value="ECO:0007669"/>
    <property type="project" value="InterPro"/>
</dbReference>
<evidence type="ECO:0000256" key="2">
    <source>
        <dbReference type="ARBA" id="ARBA00022898"/>
    </source>
</evidence>
<evidence type="ECO:0000313" key="8">
    <source>
        <dbReference type="Proteomes" id="UP000247892"/>
    </source>
</evidence>
<comment type="caution">
    <text evidence="7">The sequence shown here is derived from an EMBL/GenBank/DDBJ whole genome shotgun (WGS) entry which is preliminary data.</text>
</comment>
<dbReference type="AlphaFoldDB" id="A0A318LKV4"/>
<reference evidence="7 8" key="1">
    <citation type="submission" date="2016-07" db="EMBL/GenBank/DDBJ databases">
        <title>Draft genome sequence of Prauserella sp. YIM 121212, isolated from alkaline soil.</title>
        <authorList>
            <person name="Ruckert C."/>
            <person name="Albersmeier A."/>
            <person name="Jiang C.-L."/>
            <person name="Jiang Y."/>
            <person name="Kalinowski J."/>
            <person name="Schneider O."/>
            <person name="Winkler A."/>
            <person name="Zotchev S.B."/>
        </authorList>
    </citation>
    <scope>NUCLEOTIDE SEQUENCE [LARGE SCALE GENOMIC DNA]</scope>
    <source>
        <strain evidence="7 8">YIM 121212</strain>
    </source>
</reference>
<evidence type="ECO:0000256" key="5">
    <source>
        <dbReference type="ARBA" id="ARBA00023163"/>
    </source>
</evidence>
<dbReference type="PROSITE" id="PS50949">
    <property type="entry name" value="HTH_GNTR"/>
    <property type="match status" value="1"/>
</dbReference>
<keyword evidence="8" id="KW-1185">Reference proteome</keyword>
<evidence type="ECO:0000313" key="7">
    <source>
        <dbReference type="EMBL" id="PXY34087.1"/>
    </source>
</evidence>
<protein>
    <submittedName>
        <fullName evidence="7">GntR family transcriptional regulator</fullName>
    </submittedName>
</protein>
<name>A0A318LKV4_9PSEU</name>
<dbReference type="InterPro" id="IPR015424">
    <property type="entry name" value="PyrdxlP-dep_Trfase"/>
</dbReference>
<proteinExistence type="inferred from homology"/>
<dbReference type="Gene3D" id="3.40.640.10">
    <property type="entry name" value="Type I PLP-dependent aspartate aminotransferase-like (Major domain)"/>
    <property type="match status" value="1"/>
</dbReference>
<dbReference type="RefSeq" id="WP_110338191.1">
    <property type="nucleotide sequence ID" value="NZ_JBHVKT010000010.1"/>
</dbReference>
<evidence type="ECO:0000256" key="4">
    <source>
        <dbReference type="ARBA" id="ARBA00023125"/>
    </source>
</evidence>
<dbReference type="SUPFAM" id="SSF53383">
    <property type="entry name" value="PLP-dependent transferases"/>
    <property type="match status" value="1"/>
</dbReference>
<keyword evidence="3" id="KW-0805">Transcription regulation</keyword>
<dbReference type="EMBL" id="MASU01000006">
    <property type="protein sequence ID" value="PXY34087.1"/>
    <property type="molecule type" value="Genomic_DNA"/>
</dbReference>
<dbReference type="Pfam" id="PF00155">
    <property type="entry name" value="Aminotran_1_2"/>
    <property type="match status" value="1"/>
</dbReference>
<accession>A0A318LKV4</accession>
<evidence type="ECO:0000256" key="1">
    <source>
        <dbReference type="ARBA" id="ARBA00005384"/>
    </source>
</evidence>
<dbReference type="PRINTS" id="PR00035">
    <property type="entry name" value="HTHGNTR"/>
</dbReference>
<dbReference type="GO" id="GO:0030170">
    <property type="term" value="F:pyridoxal phosphate binding"/>
    <property type="evidence" value="ECO:0007669"/>
    <property type="project" value="InterPro"/>
</dbReference>
<dbReference type="InterPro" id="IPR000524">
    <property type="entry name" value="Tscrpt_reg_HTH_GntR"/>
</dbReference>
<dbReference type="Proteomes" id="UP000247892">
    <property type="component" value="Unassembled WGS sequence"/>
</dbReference>
<dbReference type="InterPro" id="IPR004839">
    <property type="entry name" value="Aminotransferase_I/II_large"/>
</dbReference>
<dbReference type="PANTHER" id="PTHR46577:SF1">
    <property type="entry name" value="HTH-TYPE TRANSCRIPTIONAL REGULATORY PROTEIN GABR"/>
    <property type="match status" value="1"/>
</dbReference>
<dbReference type="InterPro" id="IPR036388">
    <property type="entry name" value="WH-like_DNA-bd_sf"/>
</dbReference>
<dbReference type="OrthoDB" id="5415143at2"/>
<keyword evidence="4" id="KW-0238">DNA-binding</keyword>
<organism evidence="7 8">
    <name type="scientific">Prauserella flavalba</name>
    <dbReference type="NCBI Taxonomy" id="1477506"/>
    <lineage>
        <taxon>Bacteria</taxon>
        <taxon>Bacillati</taxon>
        <taxon>Actinomycetota</taxon>
        <taxon>Actinomycetes</taxon>
        <taxon>Pseudonocardiales</taxon>
        <taxon>Pseudonocardiaceae</taxon>
        <taxon>Prauserella</taxon>
    </lineage>
</organism>
<keyword evidence="2" id="KW-0663">Pyridoxal phosphate</keyword>
<comment type="similarity">
    <text evidence="1">In the C-terminal section; belongs to the class-I pyridoxal-phosphate-dependent aminotransferase family.</text>
</comment>
<dbReference type="InterPro" id="IPR036390">
    <property type="entry name" value="WH_DNA-bd_sf"/>
</dbReference>
<dbReference type="CDD" id="cd07377">
    <property type="entry name" value="WHTH_GntR"/>
    <property type="match status" value="1"/>
</dbReference>
<sequence length="459" mass="48999">MAGSWTSWGGDVHLDWDPATGREGLADAIRDAIRAGRLARGDALPSTRALAGDLGVARGTVTRVYADLAAEGYVHTSQGAPTVVVADGVQQASPPRTRPRSPEARWSLLPGHPDLSAFPRAAWLSATRRVLQHAPASAFGYVDERGVASLREALAGYLARSRGVVADPERIVVCAGYAHAISLLAIALRERGELAFEDPSLWVFRDYARAAGARITGVPVDGAGIRVSELDSPAVVVTPAHQYPLGMTLAPRRRAELARWAVEQGGYVIEDDYDGEFRYDRKPVGALQALAPERVAYAGTASKTLAPGLRLGWLVLPRTLVEPVRAAMATHGWRTPVLEQLVLADLIGSGDYDRHVRRCRAAYRARRDRLLAALPGYLTPHGISAGVQLLLTLPEDGPGEAEVLASAKRQSLALQGLGPHWISQGEHPQGLVLGYATPAEHAFSATLAALGQTLADVSR</sequence>
<dbReference type="InterPro" id="IPR051446">
    <property type="entry name" value="HTH_trans_reg/aminotransferase"/>
</dbReference>